<dbReference type="InterPro" id="IPR025943">
    <property type="entry name" value="Sigma_54_int_dom_ATP-bd_2"/>
</dbReference>
<dbReference type="Pfam" id="PF00158">
    <property type="entry name" value="Sigma54_activat"/>
    <property type="match status" value="1"/>
</dbReference>
<feature type="modified residue" description="4-aspartylphosphate" evidence="6">
    <location>
        <position position="56"/>
    </location>
</feature>
<evidence type="ECO:0000313" key="10">
    <source>
        <dbReference type="Proteomes" id="UP001236258"/>
    </source>
</evidence>
<organism evidence="9 10">
    <name type="scientific">Alkalimonas delamerensis</name>
    <dbReference type="NCBI Taxonomy" id="265981"/>
    <lineage>
        <taxon>Bacteria</taxon>
        <taxon>Pseudomonadati</taxon>
        <taxon>Pseudomonadota</taxon>
        <taxon>Gammaproteobacteria</taxon>
        <taxon>Alkalimonas</taxon>
    </lineage>
</organism>
<dbReference type="PRINTS" id="PR01590">
    <property type="entry name" value="HTHFIS"/>
</dbReference>
<evidence type="ECO:0000259" key="8">
    <source>
        <dbReference type="PROSITE" id="PS50110"/>
    </source>
</evidence>
<feature type="domain" description="Response regulatory" evidence="8">
    <location>
        <begin position="7"/>
        <end position="121"/>
    </location>
</feature>
<evidence type="ECO:0000256" key="3">
    <source>
        <dbReference type="ARBA" id="ARBA00023015"/>
    </source>
</evidence>
<dbReference type="SMART" id="SM00382">
    <property type="entry name" value="AAA"/>
    <property type="match status" value="1"/>
</dbReference>
<dbReference type="InterPro" id="IPR025944">
    <property type="entry name" value="Sigma_54_int_dom_CS"/>
</dbReference>
<dbReference type="InterPro" id="IPR011006">
    <property type="entry name" value="CheY-like_superfamily"/>
</dbReference>
<dbReference type="PROSITE" id="PS00675">
    <property type="entry name" value="SIGMA54_INTERACT_1"/>
    <property type="match status" value="1"/>
</dbReference>
<evidence type="ECO:0000256" key="1">
    <source>
        <dbReference type="ARBA" id="ARBA00022741"/>
    </source>
</evidence>
<dbReference type="Gene3D" id="1.10.8.60">
    <property type="match status" value="1"/>
</dbReference>
<dbReference type="InterPro" id="IPR002197">
    <property type="entry name" value="HTH_Fis"/>
</dbReference>
<evidence type="ECO:0000256" key="6">
    <source>
        <dbReference type="PROSITE-ProRule" id="PRU00169"/>
    </source>
</evidence>
<keyword evidence="6" id="KW-0597">Phosphoprotein</keyword>
<dbReference type="InterPro" id="IPR001789">
    <property type="entry name" value="Sig_transdc_resp-reg_receiver"/>
</dbReference>
<dbReference type="PROSITE" id="PS00676">
    <property type="entry name" value="SIGMA54_INTERACT_2"/>
    <property type="match status" value="1"/>
</dbReference>
<dbReference type="PROSITE" id="PS50110">
    <property type="entry name" value="RESPONSE_REGULATORY"/>
    <property type="match status" value="1"/>
</dbReference>
<sequence length="464" mass="51190">MNASPCRLAIVEDDPALLELLQEELTGQGYLVTAFSQAEDLLALLPEQPFALVISDIQLPGISGLELLSRLKQQPSAPALLLITAFGTVRQAVAALKQGADDFLTKPLDLDHLTLSVQRLLNHQALQREVQQLRQQQAGPAGMIGQSRAMRRLYQQIAQVAPAQGAVLILGESGSGKELVARAIHQQSSRSKQAFIAVNCAGIPAELMESEFFGHAAGAFTGARHSRAGLLKEADGGTLLLDEIAEMPLLLQAKLLRVLQEGKIRPVGSDQEEQIDVRILAATHQDLDEKVAAGDFRADLFYRLETFSLSIPPLRERADDLELLAQTFLQRLQQQQNKAVQRLSSEALDCLYRYPFPGNVRELQNAIERGFTFASGTEIQADDLPRRILSYQPEASQQPQSHTSWPSLQQVQLNYIRQVLQHTGGNKQKAAQLLGITRRTLYRWLENTEPTAADTEDSPNDNAH</sequence>
<evidence type="ECO:0000256" key="5">
    <source>
        <dbReference type="ARBA" id="ARBA00023163"/>
    </source>
</evidence>
<proteinExistence type="predicted"/>
<dbReference type="PANTHER" id="PTHR32071">
    <property type="entry name" value="TRANSCRIPTIONAL REGULATORY PROTEIN"/>
    <property type="match status" value="1"/>
</dbReference>
<dbReference type="InterPro" id="IPR003593">
    <property type="entry name" value="AAA+_ATPase"/>
</dbReference>
<name>A0ABT9GSS4_9GAMM</name>
<dbReference type="Gene3D" id="1.10.10.60">
    <property type="entry name" value="Homeodomain-like"/>
    <property type="match status" value="1"/>
</dbReference>
<dbReference type="InterPro" id="IPR027417">
    <property type="entry name" value="P-loop_NTPase"/>
</dbReference>
<dbReference type="Pfam" id="PF00072">
    <property type="entry name" value="Response_reg"/>
    <property type="match status" value="1"/>
</dbReference>
<keyword evidence="3" id="KW-0805">Transcription regulation</keyword>
<gene>
    <name evidence="9" type="ORF">Q3O59_13370</name>
</gene>
<dbReference type="PROSITE" id="PS00688">
    <property type="entry name" value="SIGMA54_INTERACT_3"/>
    <property type="match status" value="1"/>
</dbReference>
<evidence type="ECO:0000259" key="7">
    <source>
        <dbReference type="PROSITE" id="PS50045"/>
    </source>
</evidence>
<keyword evidence="2" id="KW-0067">ATP-binding</keyword>
<dbReference type="SUPFAM" id="SSF52540">
    <property type="entry name" value="P-loop containing nucleoside triphosphate hydrolases"/>
    <property type="match status" value="1"/>
</dbReference>
<dbReference type="SUPFAM" id="SSF52172">
    <property type="entry name" value="CheY-like"/>
    <property type="match status" value="1"/>
</dbReference>
<keyword evidence="5" id="KW-0804">Transcription</keyword>
<reference evidence="9 10" key="1">
    <citation type="submission" date="2023-08" db="EMBL/GenBank/DDBJ databases">
        <authorList>
            <person name="Joshi A."/>
            <person name="Thite S."/>
        </authorList>
    </citation>
    <scope>NUCLEOTIDE SEQUENCE [LARGE SCALE GENOMIC DNA]</scope>
    <source>
        <strain evidence="9 10">1E1</strain>
    </source>
</reference>
<dbReference type="SUPFAM" id="SSF46689">
    <property type="entry name" value="Homeodomain-like"/>
    <property type="match status" value="1"/>
</dbReference>
<dbReference type="Pfam" id="PF25601">
    <property type="entry name" value="AAA_lid_14"/>
    <property type="match status" value="1"/>
</dbReference>
<feature type="domain" description="Sigma-54 factor interaction" evidence="7">
    <location>
        <begin position="143"/>
        <end position="372"/>
    </location>
</feature>
<keyword evidence="10" id="KW-1185">Reference proteome</keyword>
<dbReference type="InterPro" id="IPR002078">
    <property type="entry name" value="Sigma_54_int"/>
</dbReference>
<dbReference type="Pfam" id="PF02954">
    <property type="entry name" value="HTH_8"/>
    <property type="match status" value="1"/>
</dbReference>
<keyword evidence="1" id="KW-0547">Nucleotide-binding</keyword>
<keyword evidence="4" id="KW-0238">DNA-binding</keyword>
<dbReference type="EMBL" id="JAUZVY010000006">
    <property type="protein sequence ID" value="MDP4530014.1"/>
    <property type="molecule type" value="Genomic_DNA"/>
</dbReference>
<evidence type="ECO:0000313" key="9">
    <source>
        <dbReference type="EMBL" id="MDP4530014.1"/>
    </source>
</evidence>
<dbReference type="SMART" id="SM00448">
    <property type="entry name" value="REC"/>
    <property type="match status" value="1"/>
</dbReference>
<dbReference type="InterPro" id="IPR025662">
    <property type="entry name" value="Sigma_54_int_dom_ATP-bd_1"/>
</dbReference>
<comment type="caution">
    <text evidence="9">The sequence shown here is derived from an EMBL/GenBank/DDBJ whole genome shotgun (WGS) entry which is preliminary data.</text>
</comment>
<evidence type="ECO:0000256" key="4">
    <source>
        <dbReference type="ARBA" id="ARBA00023125"/>
    </source>
</evidence>
<dbReference type="RefSeq" id="WP_305946062.1">
    <property type="nucleotide sequence ID" value="NZ_JAUZVY010000006.1"/>
</dbReference>
<dbReference type="InterPro" id="IPR009057">
    <property type="entry name" value="Homeodomain-like_sf"/>
</dbReference>
<dbReference type="InterPro" id="IPR058031">
    <property type="entry name" value="AAA_lid_NorR"/>
</dbReference>
<dbReference type="CDD" id="cd00009">
    <property type="entry name" value="AAA"/>
    <property type="match status" value="1"/>
</dbReference>
<dbReference type="PROSITE" id="PS50045">
    <property type="entry name" value="SIGMA54_INTERACT_4"/>
    <property type="match status" value="1"/>
</dbReference>
<dbReference type="Proteomes" id="UP001236258">
    <property type="component" value="Unassembled WGS sequence"/>
</dbReference>
<dbReference type="Gene3D" id="3.40.50.2300">
    <property type="match status" value="1"/>
</dbReference>
<dbReference type="Gene3D" id="3.40.50.300">
    <property type="entry name" value="P-loop containing nucleotide triphosphate hydrolases"/>
    <property type="match status" value="1"/>
</dbReference>
<evidence type="ECO:0000256" key="2">
    <source>
        <dbReference type="ARBA" id="ARBA00022840"/>
    </source>
</evidence>
<accession>A0ABT9GSS4</accession>
<protein>
    <submittedName>
        <fullName evidence="9">Sigma-54 dependent transcriptional regulator</fullName>
    </submittedName>
</protein>